<sequence length="93" mass="10703">EVDDGMGGKKKVWQAIEGLEDVPVRLQPYSGRELFTAGKETVFASHRLFMSVPSIAITEKHRVKFGDREFDIALIKNWNEAGFYYRLDLLEIK</sequence>
<accession>X1VWK2</accession>
<name>X1VWK2_9ZZZZ</name>
<gene>
    <name evidence="1" type="ORF">S12H4_42695</name>
</gene>
<dbReference type="InterPro" id="IPR008767">
    <property type="entry name" value="Phage_SPP1_head-tail_adaptor"/>
</dbReference>
<evidence type="ECO:0000313" key="1">
    <source>
        <dbReference type="EMBL" id="GAJ15560.1"/>
    </source>
</evidence>
<proteinExistence type="predicted"/>
<dbReference type="EMBL" id="BARW01026148">
    <property type="protein sequence ID" value="GAJ15560.1"/>
    <property type="molecule type" value="Genomic_DNA"/>
</dbReference>
<protein>
    <recommendedName>
        <fullName evidence="2">Head-tail adaptor protein</fullName>
    </recommendedName>
</protein>
<dbReference type="InterPro" id="IPR038666">
    <property type="entry name" value="SSP1_head-tail_sf"/>
</dbReference>
<comment type="caution">
    <text evidence="1">The sequence shown here is derived from an EMBL/GenBank/DDBJ whole genome shotgun (WGS) entry which is preliminary data.</text>
</comment>
<feature type="non-terminal residue" evidence="1">
    <location>
        <position position="1"/>
    </location>
</feature>
<organism evidence="1">
    <name type="scientific">marine sediment metagenome</name>
    <dbReference type="NCBI Taxonomy" id="412755"/>
    <lineage>
        <taxon>unclassified sequences</taxon>
        <taxon>metagenomes</taxon>
        <taxon>ecological metagenomes</taxon>
    </lineage>
</organism>
<reference evidence="1" key="1">
    <citation type="journal article" date="2014" name="Front. Microbiol.">
        <title>High frequency of phylogenetically diverse reductive dehalogenase-homologous genes in deep subseafloor sedimentary metagenomes.</title>
        <authorList>
            <person name="Kawai M."/>
            <person name="Futagami T."/>
            <person name="Toyoda A."/>
            <person name="Takaki Y."/>
            <person name="Nishi S."/>
            <person name="Hori S."/>
            <person name="Arai W."/>
            <person name="Tsubouchi T."/>
            <person name="Morono Y."/>
            <person name="Uchiyama I."/>
            <person name="Ito T."/>
            <person name="Fujiyama A."/>
            <person name="Inagaki F."/>
            <person name="Takami H."/>
        </authorList>
    </citation>
    <scope>NUCLEOTIDE SEQUENCE</scope>
    <source>
        <strain evidence="1">Expedition CK06-06</strain>
    </source>
</reference>
<dbReference type="AlphaFoldDB" id="X1VWK2"/>
<dbReference type="Pfam" id="PF05521">
    <property type="entry name" value="Phage_HCP"/>
    <property type="match status" value="1"/>
</dbReference>
<dbReference type="Gene3D" id="2.40.10.270">
    <property type="entry name" value="Bacteriophage SPP1 head-tail adaptor protein"/>
    <property type="match status" value="1"/>
</dbReference>
<evidence type="ECO:0008006" key="2">
    <source>
        <dbReference type="Google" id="ProtNLM"/>
    </source>
</evidence>